<dbReference type="InterPro" id="IPR050276">
    <property type="entry name" value="MshD_Acetyltransferase"/>
</dbReference>
<sequence>MKIQLREVDIHNFDEVINLPLLPHQENYLASNAYSLAQSKYDIYYRPRAIYADDQLTGFLMYKSMDDENRPREYAIHRFMIDHRQQGKGIGRQALQLAIEEIRQDLQAERITICYLPENPVAKDFYASVGFVETGVDEEGEMNAEIVLNAALEK</sequence>
<dbReference type="SUPFAM" id="SSF55729">
    <property type="entry name" value="Acyl-CoA N-acyltransferases (Nat)"/>
    <property type="match status" value="1"/>
</dbReference>
<reference evidence="2 3" key="1">
    <citation type="submission" date="2018-05" db="EMBL/GenBank/DDBJ databases">
        <title>Genomic Encyclopedia of Type Strains, Phase IV (KMG-IV): sequencing the most valuable type-strain genomes for metagenomic binning, comparative biology and taxonomic classification.</title>
        <authorList>
            <person name="Goeker M."/>
        </authorList>
    </citation>
    <scope>NUCLEOTIDE SEQUENCE [LARGE SCALE GENOMIC DNA]</scope>
    <source>
        <strain evidence="2 3">DSM 19792</strain>
    </source>
</reference>
<evidence type="ECO:0000259" key="1">
    <source>
        <dbReference type="PROSITE" id="PS51186"/>
    </source>
</evidence>
<dbReference type="EMBL" id="QJKB01000002">
    <property type="protein sequence ID" value="PXX44856.1"/>
    <property type="molecule type" value="Genomic_DNA"/>
</dbReference>
<dbReference type="Gene3D" id="3.40.630.30">
    <property type="match status" value="1"/>
</dbReference>
<dbReference type="PANTHER" id="PTHR43617:SF2">
    <property type="entry name" value="UPF0039 PROTEIN SLL0451"/>
    <property type="match status" value="1"/>
</dbReference>
<protein>
    <submittedName>
        <fullName evidence="2">Diamine N-acetyltransferase</fullName>
    </submittedName>
</protein>
<accession>A0A318JBA2</accession>
<evidence type="ECO:0000313" key="2">
    <source>
        <dbReference type="EMBL" id="PXX44856.1"/>
    </source>
</evidence>
<dbReference type="GO" id="GO:0016747">
    <property type="term" value="F:acyltransferase activity, transferring groups other than amino-acyl groups"/>
    <property type="evidence" value="ECO:0007669"/>
    <property type="project" value="InterPro"/>
</dbReference>
<dbReference type="AlphaFoldDB" id="A0A318JBA2"/>
<dbReference type="CDD" id="cd04301">
    <property type="entry name" value="NAT_SF"/>
    <property type="match status" value="1"/>
</dbReference>
<comment type="caution">
    <text evidence="2">The sequence shown here is derived from an EMBL/GenBank/DDBJ whole genome shotgun (WGS) entry which is preliminary data.</text>
</comment>
<feature type="domain" description="N-acetyltransferase" evidence="1">
    <location>
        <begin position="3"/>
        <end position="153"/>
    </location>
</feature>
<dbReference type="PANTHER" id="PTHR43617">
    <property type="entry name" value="L-AMINO ACID N-ACETYLTRANSFERASE"/>
    <property type="match status" value="1"/>
</dbReference>
<dbReference type="OrthoDB" id="9799092at2"/>
<dbReference type="InterPro" id="IPR016181">
    <property type="entry name" value="Acyl_CoA_acyltransferase"/>
</dbReference>
<evidence type="ECO:0000313" key="3">
    <source>
        <dbReference type="Proteomes" id="UP000247792"/>
    </source>
</evidence>
<dbReference type="RefSeq" id="WP_110254350.1">
    <property type="nucleotide sequence ID" value="NZ_QJKB01000002.1"/>
</dbReference>
<dbReference type="Proteomes" id="UP000247792">
    <property type="component" value="Unassembled WGS sequence"/>
</dbReference>
<dbReference type="PROSITE" id="PS51186">
    <property type="entry name" value="GNAT"/>
    <property type="match status" value="1"/>
</dbReference>
<name>A0A318JBA2_9BURK</name>
<proteinExistence type="predicted"/>
<organism evidence="2 3">
    <name type="scientific">Undibacterium pigrum</name>
    <dbReference type="NCBI Taxonomy" id="401470"/>
    <lineage>
        <taxon>Bacteria</taxon>
        <taxon>Pseudomonadati</taxon>
        <taxon>Pseudomonadota</taxon>
        <taxon>Betaproteobacteria</taxon>
        <taxon>Burkholderiales</taxon>
        <taxon>Oxalobacteraceae</taxon>
        <taxon>Undibacterium</taxon>
    </lineage>
</organism>
<keyword evidence="3" id="KW-1185">Reference proteome</keyword>
<dbReference type="Pfam" id="PF00583">
    <property type="entry name" value="Acetyltransf_1"/>
    <property type="match status" value="1"/>
</dbReference>
<dbReference type="InterPro" id="IPR000182">
    <property type="entry name" value="GNAT_dom"/>
</dbReference>
<keyword evidence="2" id="KW-0808">Transferase</keyword>
<gene>
    <name evidence="2" type="ORF">DFR42_10268</name>
</gene>